<evidence type="ECO:0000313" key="2">
    <source>
        <dbReference type="Proteomes" id="UP000330809"/>
    </source>
</evidence>
<organism evidence="1 2">
    <name type="scientific">Pseudomonas fragi</name>
    <dbReference type="NCBI Taxonomy" id="296"/>
    <lineage>
        <taxon>Bacteria</taxon>
        <taxon>Pseudomonadati</taxon>
        <taxon>Pseudomonadota</taxon>
        <taxon>Gammaproteobacteria</taxon>
        <taxon>Pseudomonadales</taxon>
        <taxon>Pseudomonadaceae</taxon>
        <taxon>Pseudomonas</taxon>
    </lineage>
</organism>
<sequence>MDDTDHGMFPRRNPQAPHQFQLRIPQVALHLLHQHKKLGIQFDAFAPLFFLSGPQAPGRLAVRLELRTDLASIQAVFQIDPLFDSDVFPDLQSYKHQARAFVLGDRRAVDQDLPCQADLECRFGLRRALEFDPQPQQRAEGRRWLALMQTFELQPDFVFLAVVQIQADPGQRPQFFFAGTEGAVLAKG</sequence>
<protein>
    <submittedName>
        <fullName evidence="1">Uncharacterized protein</fullName>
    </submittedName>
</protein>
<gene>
    <name evidence="1" type="ORF">NCTC10754_02338</name>
</gene>
<dbReference type="EMBL" id="CAACYJ010000030">
    <property type="protein sequence ID" value="VFB19736.1"/>
    <property type="molecule type" value="Genomic_DNA"/>
</dbReference>
<evidence type="ECO:0000313" key="1">
    <source>
        <dbReference type="EMBL" id="VFB19736.1"/>
    </source>
</evidence>
<reference evidence="1 2" key="1">
    <citation type="submission" date="2019-02" db="EMBL/GenBank/DDBJ databases">
        <authorList>
            <consortium name="Pathogen Informatics"/>
        </authorList>
    </citation>
    <scope>NUCLEOTIDE SEQUENCE [LARGE SCALE GENOMIC DNA]</scope>
    <source>
        <strain evidence="1 2">3012STDY7103891</strain>
    </source>
</reference>
<proteinExistence type="predicted"/>
<dbReference type="AlphaFoldDB" id="A0A449IJX0"/>
<accession>A0A449IJX0</accession>
<dbReference type="Proteomes" id="UP000330809">
    <property type="component" value="Unassembled WGS sequence"/>
</dbReference>
<name>A0A449IJX0_PSEFR</name>